<dbReference type="InterPro" id="IPR009631">
    <property type="entry name" value="CGLD27-like"/>
</dbReference>
<keyword evidence="4" id="KW-0150">Chloroplast</keyword>
<feature type="transmembrane region" description="Helical" evidence="3">
    <location>
        <begin position="39"/>
        <end position="58"/>
    </location>
</feature>
<evidence type="ECO:0000313" key="4">
    <source>
        <dbReference type="EMBL" id="ALG63586.1"/>
    </source>
</evidence>
<dbReference type="AlphaFoldDB" id="A0A0U2L6B9"/>
<dbReference type="EMBL" id="KT428890">
    <property type="protein sequence ID" value="ALG63586.1"/>
    <property type="molecule type" value="Genomic_DNA"/>
</dbReference>
<dbReference type="GO" id="GO:0009536">
    <property type="term" value="C:plastid"/>
    <property type="evidence" value="ECO:0007669"/>
    <property type="project" value="UniProtKB-SubCell"/>
</dbReference>
<reference evidence="4" key="1">
    <citation type="journal article" date="2015" name="Mitochondrial DNA">
        <title>The complete chloroplast genome of Guillardia theta strain CCMP2712.</title>
        <authorList>
            <person name="Tang X."/>
            <person name="Bi G."/>
        </authorList>
    </citation>
    <scope>NUCLEOTIDE SEQUENCE</scope>
</reference>
<evidence type="ECO:0000256" key="1">
    <source>
        <dbReference type="ARBA" id="ARBA00004474"/>
    </source>
</evidence>
<proteinExistence type="predicted"/>
<geneLocation type="chloroplast" evidence="4"/>
<protein>
    <submittedName>
        <fullName evidence="4">Uncharacterized protein</fullName>
    </submittedName>
</protein>
<comment type="subcellular location">
    <subcellularLocation>
        <location evidence="1">Plastid</location>
    </subcellularLocation>
</comment>
<keyword evidence="3" id="KW-1133">Transmembrane helix</keyword>
<dbReference type="Pfam" id="PF06799">
    <property type="entry name" value="CGLD27-like"/>
    <property type="match status" value="1"/>
</dbReference>
<dbReference type="PANTHER" id="PTHR34214:SF3">
    <property type="entry name" value="PROTEIN CONSERVED IN THE GREEN LINEAGE AND DIATOMS 27, CHLOROPLASTIC"/>
    <property type="match status" value="1"/>
</dbReference>
<sequence>MNFEKYICPVPQEQRPINEYLVLKESFGFSWTAKEKIEYLTSSIKMYLITLSLCFFLFNSNSDSLLNNISYSILGSTLILFIIYMRIYLGWNYVYTRLMQSTVAYEESGWYDGQIWVKTPEILIKDKLAGQYAVKPIITILRKTLFTFLLLIGTSTYLIVTSNSI</sequence>
<keyword evidence="3" id="KW-0812">Transmembrane</keyword>
<gene>
    <name evidence="4" type="primary">ycf36</name>
</gene>
<name>A0A0U2L6B9_GUITH</name>
<dbReference type="PANTHER" id="PTHR34214">
    <property type="match status" value="1"/>
</dbReference>
<keyword evidence="2 4" id="KW-0934">Plastid</keyword>
<feature type="transmembrane region" description="Helical" evidence="3">
    <location>
        <begin position="70"/>
        <end position="89"/>
    </location>
</feature>
<feature type="transmembrane region" description="Helical" evidence="3">
    <location>
        <begin position="140"/>
        <end position="160"/>
    </location>
</feature>
<accession>A0A0U2L6B9</accession>
<evidence type="ECO:0000256" key="2">
    <source>
        <dbReference type="ARBA" id="ARBA00022640"/>
    </source>
</evidence>
<keyword evidence="3" id="KW-0472">Membrane</keyword>
<evidence type="ECO:0000256" key="3">
    <source>
        <dbReference type="SAM" id="Phobius"/>
    </source>
</evidence>
<organism evidence="4">
    <name type="scientific">Guillardia theta</name>
    <name type="common">Cryptophyte</name>
    <name type="synonym">Cryptomonas phi</name>
    <dbReference type="NCBI Taxonomy" id="55529"/>
    <lineage>
        <taxon>Eukaryota</taxon>
        <taxon>Cryptophyceae</taxon>
        <taxon>Pyrenomonadales</taxon>
        <taxon>Geminigeraceae</taxon>
        <taxon>Guillardia</taxon>
    </lineage>
</organism>